<dbReference type="GO" id="GO:0001709">
    <property type="term" value="P:cell fate determination"/>
    <property type="evidence" value="ECO:0000318"/>
    <property type="project" value="GO_Central"/>
</dbReference>
<dbReference type="HOGENOM" id="CLU_102808_4_1_1"/>
<evidence type="ECO:0000313" key="4">
    <source>
        <dbReference type="EnsemblPlants" id="KQJ88420"/>
    </source>
</evidence>
<dbReference type="eggNOG" id="ENOG502S7JS">
    <property type="taxonomic scope" value="Eukaryota"/>
</dbReference>
<name>I1ILI5_BRADI</name>
<evidence type="ECO:0000256" key="2">
    <source>
        <dbReference type="SAM" id="SignalP"/>
    </source>
</evidence>
<evidence type="ECO:0000256" key="1">
    <source>
        <dbReference type="ARBA" id="ARBA00022729"/>
    </source>
</evidence>
<dbReference type="EMBL" id="CM000883">
    <property type="protein sequence ID" value="KQJ88420.1"/>
    <property type="molecule type" value="Genomic_DNA"/>
</dbReference>
<dbReference type="OrthoDB" id="603213at2759"/>
<reference evidence="4" key="3">
    <citation type="submission" date="2018-08" db="UniProtKB">
        <authorList>
            <consortium name="EnsemblPlants"/>
        </authorList>
    </citation>
    <scope>IDENTIFICATION</scope>
    <source>
        <strain evidence="4">cv. Bd21</strain>
    </source>
</reference>
<reference evidence="3 4" key="1">
    <citation type="journal article" date="2010" name="Nature">
        <title>Genome sequencing and analysis of the model grass Brachypodium distachyon.</title>
        <authorList>
            <consortium name="International Brachypodium Initiative"/>
        </authorList>
    </citation>
    <scope>NUCLEOTIDE SEQUENCE [LARGE SCALE GENOMIC DNA]</scope>
    <source>
        <strain evidence="3 4">Bd21</strain>
    </source>
</reference>
<dbReference type="OMA" id="QISFKYA"/>
<protein>
    <submittedName>
        <fullName evidence="3 4">Uncharacterized protein</fullName>
    </submittedName>
</protein>
<proteinExistence type="predicted"/>
<dbReference type="Proteomes" id="UP000008810">
    <property type="component" value="Chromosome 4"/>
</dbReference>
<dbReference type="STRING" id="15368.I1ILI5"/>
<gene>
    <name evidence="3" type="ORF">BRADI_4g17670v3</name>
</gene>
<evidence type="ECO:0000313" key="3">
    <source>
        <dbReference type="EMBL" id="KQJ88420.1"/>
    </source>
</evidence>
<dbReference type="PANTHER" id="PTHR33184:SF50">
    <property type="entry name" value="PUTATIVE-RELATED"/>
    <property type="match status" value="1"/>
</dbReference>
<dbReference type="PANTHER" id="PTHR33184">
    <property type="entry name" value="PROTEIN TAPETUM DETERMINANT 1-LIKE-RELATED"/>
    <property type="match status" value="1"/>
</dbReference>
<reference evidence="3" key="2">
    <citation type="submission" date="2017-06" db="EMBL/GenBank/DDBJ databases">
        <title>WGS assembly of Brachypodium distachyon.</title>
        <authorList>
            <consortium name="The International Brachypodium Initiative"/>
            <person name="Lucas S."/>
            <person name="Harmon-Smith M."/>
            <person name="Lail K."/>
            <person name="Tice H."/>
            <person name="Grimwood J."/>
            <person name="Bruce D."/>
            <person name="Barry K."/>
            <person name="Shu S."/>
            <person name="Lindquist E."/>
            <person name="Wang M."/>
            <person name="Pitluck S."/>
            <person name="Vogel J.P."/>
            <person name="Garvin D.F."/>
            <person name="Mockler T.C."/>
            <person name="Schmutz J."/>
            <person name="Rokhsar D."/>
            <person name="Bevan M.W."/>
        </authorList>
    </citation>
    <scope>NUCLEOTIDE SEQUENCE</scope>
    <source>
        <strain evidence="3">Bd21</strain>
    </source>
</reference>
<dbReference type="Pfam" id="PF24068">
    <property type="entry name" value="TPD1_C"/>
    <property type="match status" value="1"/>
</dbReference>
<feature type="signal peptide" evidence="2">
    <location>
        <begin position="1"/>
        <end position="24"/>
    </location>
</feature>
<feature type="chain" id="PRO_5014095450" evidence="2">
    <location>
        <begin position="25"/>
        <end position="126"/>
    </location>
</feature>
<keyword evidence="5" id="KW-1185">Reference proteome</keyword>
<dbReference type="Gramene" id="KQJ88420">
    <property type="protein sequence ID" value="KQJ88420"/>
    <property type="gene ID" value="BRADI_4g17670v3"/>
</dbReference>
<organism evidence="3">
    <name type="scientific">Brachypodium distachyon</name>
    <name type="common">Purple false brome</name>
    <name type="synonym">Trachynia distachya</name>
    <dbReference type="NCBI Taxonomy" id="15368"/>
    <lineage>
        <taxon>Eukaryota</taxon>
        <taxon>Viridiplantae</taxon>
        <taxon>Streptophyta</taxon>
        <taxon>Embryophyta</taxon>
        <taxon>Tracheophyta</taxon>
        <taxon>Spermatophyta</taxon>
        <taxon>Magnoliopsida</taxon>
        <taxon>Liliopsida</taxon>
        <taxon>Poales</taxon>
        <taxon>Poaceae</taxon>
        <taxon>BOP clade</taxon>
        <taxon>Pooideae</taxon>
        <taxon>Stipodae</taxon>
        <taxon>Brachypodieae</taxon>
        <taxon>Brachypodium</taxon>
    </lineage>
</organism>
<accession>I1ILI5</accession>
<dbReference type="KEGG" id="bdi:106866810"/>
<sequence length="126" mass="13733">MEAKLLKILAMLLAFCLCNTSCDALCSLSDLQVAQRTARTKVGRYQEFSVEVRNSCICSQTNVKLLCPGFQSAIRVDPAVIRADPDGQLCTLNDGRAVRSGDVIKFVYAWTTTFSFAPVNSTLACS</sequence>
<dbReference type="EnsemblPlants" id="KQJ88420">
    <property type="protein sequence ID" value="KQJ88420"/>
    <property type="gene ID" value="BRADI_4g17670v3"/>
</dbReference>
<dbReference type="AlphaFoldDB" id="I1ILI5"/>
<dbReference type="InterPro" id="IPR040361">
    <property type="entry name" value="TPD1"/>
</dbReference>
<evidence type="ECO:0000313" key="5">
    <source>
        <dbReference type="Proteomes" id="UP000008810"/>
    </source>
</evidence>
<keyword evidence="1 2" id="KW-0732">Signal</keyword>
<dbReference type="FunCoup" id="I1ILI5">
    <property type="interactions" value="84"/>
</dbReference>